<sequence length="77" mass="9130">MKEQVAEVEELEREKERERQVKVGGRDISFDDRMLNTILGTPDNTTRLYENEVIKLKTLKTKRMVRDCFIRSLCKTP</sequence>
<organism evidence="1 2">
    <name type="scientific">Catharanthus roseus</name>
    <name type="common">Madagascar periwinkle</name>
    <name type="synonym">Vinca rosea</name>
    <dbReference type="NCBI Taxonomy" id="4058"/>
    <lineage>
        <taxon>Eukaryota</taxon>
        <taxon>Viridiplantae</taxon>
        <taxon>Streptophyta</taxon>
        <taxon>Embryophyta</taxon>
        <taxon>Tracheophyta</taxon>
        <taxon>Spermatophyta</taxon>
        <taxon>Magnoliopsida</taxon>
        <taxon>eudicotyledons</taxon>
        <taxon>Gunneridae</taxon>
        <taxon>Pentapetalae</taxon>
        <taxon>asterids</taxon>
        <taxon>lamiids</taxon>
        <taxon>Gentianales</taxon>
        <taxon>Apocynaceae</taxon>
        <taxon>Rauvolfioideae</taxon>
        <taxon>Vinceae</taxon>
        <taxon>Catharanthinae</taxon>
        <taxon>Catharanthus</taxon>
    </lineage>
</organism>
<dbReference type="Proteomes" id="UP001060085">
    <property type="component" value="Linkage Group LG08"/>
</dbReference>
<evidence type="ECO:0000313" key="1">
    <source>
        <dbReference type="EMBL" id="KAI5650007.1"/>
    </source>
</evidence>
<keyword evidence="2" id="KW-1185">Reference proteome</keyword>
<accession>A0ACB9ZST4</accession>
<reference evidence="2" key="1">
    <citation type="journal article" date="2023" name="Nat. Plants">
        <title>Single-cell RNA sequencing provides a high-resolution roadmap for understanding the multicellular compartmentation of specialized metabolism.</title>
        <authorList>
            <person name="Sun S."/>
            <person name="Shen X."/>
            <person name="Li Y."/>
            <person name="Li Y."/>
            <person name="Wang S."/>
            <person name="Li R."/>
            <person name="Zhang H."/>
            <person name="Shen G."/>
            <person name="Guo B."/>
            <person name="Wei J."/>
            <person name="Xu J."/>
            <person name="St-Pierre B."/>
            <person name="Chen S."/>
            <person name="Sun C."/>
        </authorList>
    </citation>
    <scope>NUCLEOTIDE SEQUENCE [LARGE SCALE GENOMIC DNA]</scope>
</reference>
<gene>
    <name evidence="1" type="ORF">M9H77_36012</name>
</gene>
<evidence type="ECO:0000313" key="2">
    <source>
        <dbReference type="Proteomes" id="UP001060085"/>
    </source>
</evidence>
<dbReference type="EMBL" id="CM044708">
    <property type="protein sequence ID" value="KAI5650007.1"/>
    <property type="molecule type" value="Genomic_DNA"/>
</dbReference>
<proteinExistence type="predicted"/>
<comment type="caution">
    <text evidence="1">The sequence shown here is derived from an EMBL/GenBank/DDBJ whole genome shotgun (WGS) entry which is preliminary data.</text>
</comment>
<name>A0ACB9ZST4_CATRO</name>
<protein>
    <submittedName>
        <fullName evidence="1">Uncharacterized protein</fullName>
    </submittedName>
</protein>